<dbReference type="Proteomes" id="UP000460221">
    <property type="component" value="Unassembled WGS sequence"/>
</dbReference>
<gene>
    <name evidence="3" type="ORF">GIS00_04630</name>
</gene>
<evidence type="ECO:0000259" key="2">
    <source>
        <dbReference type="Pfam" id="PF01882"/>
    </source>
</evidence>
<organism evidence="3 4">
    <name type="scientific">Nakamurella alba</name>
    <dbReference type="NCBI Taxonomy" id="2665158"/>
    <lineage>
        <taxon>Bacteria</taxon>
        <taxon>Bacillati</taxon>
        <taxon>Actinomycetota</taxon>
        <taxon>Actinomycetes</taxon>
        <taxon>Nakamurellales</taxon>
        <taxon>Nakamurellaceae</taxon>
        <taxon>Nakamurella</taxon>
    </lineage>
</organism>
<accession>A0A7K1FGK2</accession>
<name>A0A7K1FGK2_9ACTN</name>
<dbReference type="AlphaFoldDB" id="A0A7K1FGK2"/>
<dbReference type="PANTHER" id="PTHR33608:SF6">
    <property type="entry name" value="BLL2464 PROTEIN"/>
    <property type="match status" value="1"/>
</dbReference>
<comment type="caution">
    <text evidence="3">The sequence shown here is derived from an EMBL/GenBank/DDBJ whole genome shotgun (WGS) entry which is preliminary data.</text>
</comment>
<evidence type="ECO:0000313" key="3">
    <source>
        <dbReference type="EMBL" id="MTD13232.1"/>
    </source>
</evidence>
<feature type="compositionally biased region" description="Low complexity" evidence="1">
    <location>
        <begin position="15"/>
        <end position="25"/>
    </location>
</feature>
<sequence length="328" mass="35831">MRTPRRPDAPPAATPAPAAGARPGALAGLDLRVRRLVRGRGTGLQTGSTLGPGSDPEEVARYRPGEDDVRRIDWNVTARSGDTHVWRTRADHELETWVLLDTSASMSFGTVEIDKAELATGVGAAVGLLTDQPGNLTGVARFTGADLRWGRPRTSRTAAAQLLSGRPERGRQRAEPAADLAAAIRLLDRRRRAPGLRVVVSDFLPPDGRTERPFDWESPLRRLAARHDVLVAEVLDPRELTLPDVGALVLQDPESGARQEFWTSSRRLREDYARLAAAHRKAIAAAVRGSGSAHVVLHTDRDWVRDLARHVTRRGRSAPTVPTPRRPT</sequence>
<feature type="domain" description="DUF58" evidence="2">
    <location>
        <begin position="59"/>
        <end position="281"/>
    </location>
</feature>
<feature type="region of interest" description="Disordered" evidence="1">
    <location>
        <begin position="40"/>
        <end position="61"/>
    </location>
</feature>
<protein>
    <submittedName>
        <fullName evidence="3">DUF58 domain-containing protein</fullName>
    </submittedName>
</protein>
<dbReference type="RefSeq" id="WP_322097501.1">
    <property type="nucleotide sequence ID" value="NZ_WLYK01000001.1"/>
</dbReference>
<dbReference type="PANTHER" id="PTHR33608">
    <property type="entry name" value="BLL2464 PROTEIN"/>
    <property type="match status" value="1"/>
</dbReference>
<dbReference type="EMBL" id="WLYK01000001">
    <property type="protein sequence ID" value="MTD13232.1"/>
    <property type="molecule type" value="Genomic_DNA"/>
</dbReference>
<dbReference type="InterPro" id="IPR002881">
    <property type="entry name" value="DUF58"/>
</dbReference>
<proteinExistence type="predicted"/>
<reference evidence="3 4" key="1">
    <citation type="submission" date="2019-11" db="EMBL/GenBank/DDBJ databases">
        <authorList>
            <person name="Jiang L.-Q."/>
        </authorList>
    </citation>
    <scope>NUCLEOTIDE SEQUENCE [LARGE SCALE GENOMIC DNA]</scope>
    <source>
        <strain evidence="3 4">YIM 132087</strain>
    </source>
</reference>
<keyword evidence="4" id="KW-1185">Reference proteome</keyword>
<feature type="region of interest" description="Disordered" evidence="1">
    <location>
        <begin position="1"/>
        <end position="25"/>
    </location>
</feature>
<dbReference type="Pfam" id="PF01882">
    <property type="entry name" value="DUF58"/>
    <property type="match status" value="1"/>
</dbReference>
<evidence type="ECO:0000313" key="4">
    <source>
        <dbReference type="Proteomes" id="UP000460221"/>
    </source>
</evidence>
<evidence type="ECO:0000256" key="1">
    <source>
        <dbReference type="SAM" id="MobiDB-lite"/>
    </source>
</evidence>